<proteinExistence type="predicted"/>
<dbReference type="InterPro" id="IPR000297">
    <property type="entry name" value="PPIase_PpiC"/>
</dbReference>
<gene>
    <name evidence="10" type="ORF">Thena_0480</name>
</gene>
<dbReference type="SUPFAM" id="SSF109998">
    <property type="entry name" value="Triger factor/SurA peptide-binding domain-like"/>
    <property type="match status" value="1"/>
</dbReference>
<dbReference type="Pfam" id="PF13624">
    <property type="entry name" value="SurA_N_3"/>
    <property type="match status" value="1"/>
</dbReference>
<keyword evidence="8" id="KW-1133">Transmembrane helix</keyword>
<dbReference type="STRING" id="747365.Thena_0480"/>
<dbReference type="InterPro" id="IPR046357">
    <property type="entry name" value="PPIase_dom_sf"/>
</dbReference>
<evidence type="ECO:0000313" key="10">
    <source>
        <dbReference type="EMBL" id="AEE14120.1"/>
    </source>
</evidence>
<dbReference type="AlphaFoldDB" id="M1E6P3"/>
<evidence type="ECO:0000256" key="8">
    <source>
        <dbReference type="SAM" id="Phobius"/>
    </source>
</evidence>
<dbReference type="InterPro" id="IPR050245">
    <property type="entry name" value="PrsA_foldase"/>
</dbReference>
<keyword evidence="11" id="KW-1185">Reference proteome</keyword>
<dbReference type="PROSITE" id="PS01096">
    <property type="entry name" value="PPIC_PPIASE_1"/>
    <property type="match status" value="1"/>
</dbReference>
<dbReference type="Gene3D" id="3.10.50.40">
    <property type="match status" value="1"/>
</dbReference>
<evidence type="ECO:0000256" key="6">
    <source>
        <dbReference type="PROSITE-ProRule" id="PRU00278"/>
    </source>
</evidence>
<dbReference type="KEGG" id="tnr:Thena_0480"/>
<dbReference type="PROSITE" id="PS50198">
    <property type="entry name" value="PPIC_PPIASE_2"/>
    <property type="match status" value="1"/>
</dbReference>
<keyword evidence="3" id="KW-0732">Signal</keyword>
<evidence type="ECO:0000256" key="4">
    <source>
        <dbReference type="ARBA" id="ARBA00023110"/>
    </source>
</evidence>
<dbReference type="Gene3D" id="1.10.4030.10">
    <property type="entry name" value="Porin chaperone SurA, peptide-binding domain"/>
    <property type="match status" value="1"/>
</dbReference>
<evidence type="ECO:0000313" key="11">
    <source>
        <dbReference type="Proteomes" id="UP000011765"/>
    </source>
</evidence>
<feature type="compositionally biased region" description="Low complexity" evidence="7">
    <location>
        <begin position="391"/>
        <end position="409"/>
    </location>
</feature>
<keyword evidence="8" id="KW-0472">Membrane</keyword>
<evidence type="ECO:0000256" key="5">
    <source>
        <dbReference type="ARBA" id="ARBA00023235"/>
    </source>
</evidence>
<dbReference type="InterPro" id="IPR027304">
    <property type="entry name" value="Trigger_fact/SurA_dom_sf"/>
</dbReference>
<keyword evidence="8" id="KW-0812">Transmembrane</keyword>
<dbReference type="RefSeq" id="WP_013755848.1">
    <property type="nucleotide sequence ID" value="NC_015499.1"/>
</dbReference>
<feature type="transmembrane region" description="Helical" evidence="8">
    <location>
        <begin position="41"/>
        <end position="61"/>
    </location>
</feature>
<reference evidence="10 11" key="1">
    <citation type="submission" date="2011-04" db="EMBL/GenBank/DDBJ databases">
        <title>The complete genome of Thermodesulfobium narugense DSM 14796.</title>
        <authorList>
            <consortium name="US DOE Joint Genome Institute (JGI-PGF)"/>
            <person name="Lucas S."/>
            <person name="Han J."/>
            <person name="Lapidus A."/>
            <person name="Bruce D."/>
            <person name="Goodwin L."/>
            <person name="Pitluck S."/>
            <person name="Peters L."/>
            <person name="Kyrpides N."/>
            <person name="Mavromatis K."/>
            <person name="Pagani I."/>
            <person name="Ivanova N."/>
            <person name="Ovchinnikova G."/>
            <person name="Zhang X."/>
            <person name="Saunders L."/>
            <person name="Detter J.C."/>
            <person name="Tapia R."/>
            <person name="Han C."/>
            <person name="Land M."/>
            <person name="Hauser L."/>
            <person name="Markowitz V."/>
            <person name="Cheng J.-F."/>
            <person name="Hugenholtz P."/>
            <person name="Woyke T."/>
            <person name="Wu D."/>
            <person name="Spring S."/>
            <person name="Schroeder M."/>
            <person name="Brambilla E."/>
            <person name="Klenk H.-P."/>
            <person name="Eisen J.A."/>
        </authorList>
    </citation>
    <scope>NUCLEOTIDE SEQUENCE [LARGE SCALE GENOMIC DNA]</scope>
    <source>
        <strain evidence="10 11">DSM 14796</strain>
    </source>
</reference>
<dbReference type="eggNOG" id="COG0760">
    <property type="taxonomic scope" value="Bacteria"/>
</dbReference>
<evidence type="ECO:0000259" key="9">
    <source>
        <dbReference type="PROSITE" id="PS50198"/>
    </source>
</evidence>
<protein>
    <recommendedName>
        <fullName evidence="2">peptidylprolyl isomerase</fullName>
        <ecNumber evidence="2">5.2.1.8</ecNumber>
    </recommendedName>
</protein>
<keyword evidence="5 6" id="KW-0413">Isomerase</keyword>
<dbReference type="SUPFAM" id="SSF54534">
    <property type="entry name" value="FKBP-like"/>
    <property type="match status" value="1"/>
</dbReference>
<dbReference type="PANTHER" id="PTHR47245:SF1">
    <property type="entry name" value="FOLDASE PROTEIN PRSA"/>
    <property type="match status" value="1"/>
</dbReference>
<evidence type="ECO:0000256" key="3">
    <source>
        <dbReference type="ARBA" id="ARBA00022729"/>
    </source>
</evidence>
<dbReference type="Pfam" id="PF13145">
    <property type="entry name" value="Rotamase_2"/>
    <property type="match status" value="1"/>
</dbReference>
<dbReference type="Proteomes" id="UP000011765">
    <property type="component" value="Chromosome"/>
</dbReference>
<dbReference type="EMBL" id="CP002690">
    <property type="protein sequence ID" value="AEE14120.1"/>
    <property type="molecule type" value="Genomic_DNA"/>
</dbReference>
<sequence>MFSIRKLFSIRKRKEISNLEQESPQNVKKGKRFGFGFLKNIKFWLGVLIVVLAVSGAYTLFEFQPVATVNGEPIRRYEYEKTLGDAVSYYEQYGINLYDPKEASFFLELKKQVLNHMIDNKIITQEAKKENIKITPSEVDARIDEIKKSFPSEKDFYEALAKQKISMGELRNIIEQQLTAEALFKKLTSNVTISEAEVKAYYEEHKKEFVQPEQIHLRHILVKTEQEANNIYEQLKQGKDFATLAKEYSIDTPTKDKGGDLGWISKASLVPDLAKAADELKDNEFSKPIKSPFGYHIIEKLGTRPSKELSFDEVKNTLTAQLLRNKQAQSLEKWFKEKKEQSKITPNPIVAPMDNPVITAWERFKFWLVSLLNKTREGKPIQGPQPTTNPSTNSQSEGQSSQGQQNSQK</sequence>
<feature type="region of interest" description="Disordered" evidence="7">
    <location>
        <begin position="377"/>
        <end position="409"/>
    </location>
</feature>
<dbReference type="EC" id="5.2.1.8" evidence="2"/>
<keyword evidence="4 6" id="KW-0697">Rotamase</keyword>
<accession>M1E6P3</accession>
<evidence type="ECO:0000256" key="2">
    <source>
        <dbReference type="ARBA" id="ARBA00013194"/>
    </source>
</evidence>
<evidence type="ECO:0000256" key="1">
    <source>
        <dbReference type="ARBA" id="ARBA00000971"/>
    </source>
</evidence>
<evidence type="ECO:0000256" key="7">
    <source>
        <dbReference type="SAM" id="MobiDB-lite"/>
    </source>
</evidence>
<organism evidence="10 11">
    <name type="scientific">Thermodesulfobium narugense DSM 14796</name>
    <dbReference type="NCBI Taxonomy" id="747365"/>
    <lineage>
        <taxon>Bacteria</taxon>
        <taxon>Pseudomonadati</taxon>
        <taxon>Thermodesulfobiota</taxon>
        <taxon>Thermodesulfobiia</taxon>
        <taxon>Thermodesulfobiales</taxon>
        <taxon>Thermodesulfobiaceae</taxon>
        <taxon>Thermodesulfobium</taxon>
    </lineage>
</organism>
<dbReference type="InterPro" id="IPR023058">
    <property type="entry name" value="PPIase_PpiC_CS"/>
</dbReference>
<dbReference type="GO" id="GO:0003755">
    <property type="term" value="F:peptidyl-prolyl cis-trans isomerase activity"/>
    <property type="evidence" value="ECO:0007669"/>
    <property type="project" value="UniProtKB-KW"/>
</dbReference>
<dbReference type="HOGENOM" id="CLU_034646_5_2_9"/>
<comment type="catalytic activity">
    <reaction evidence="1">
        <text>[protein]-peptidylproline (omega=180) = [protein]-peptidylproline (omega=0)</text>
        <dbReference type="Rhea" id="RHEA:16237"/>
        <dbReference type="Rhea" id="RHEA-COMP:10747"/>
        <dbReference type="Rhea" id="RHEA-COMP:10748"/>
        <dbReference type="ChEBI" id="CHEBI:83833"/>
        <dbReference type="ChEBI" id="CHEBI:83834"/>
        <dbReference type="EC" id="5.2.1.8"/>
    </reaction>
</comment>
<dbReference type="PANTHER" id="PTHR47245">
    <property type="entry name" value="PEPTIDYLPROLYL ISOMERASE"/>
    <property type="match status" value="1"/>
</dbReference>
<name>M1E6P3_9BACT</name>
<feature type="domain" description="PpiC" evidence="9">
    <location>
        <begin position="212"/>
        <end position="302"/>
    </location>
</feature>